<reference evidence="1" key="1">
    <citation type="journal article" date="2017" name="Genome Biol. Evol.">
        <title>Evolutionary Dynamics of Cryptophyte Plastid Genomes.</title>
        <authorList>
            <person name="Kim J.I."/>
            <person name="Moore C.E."/>
            <person name="Archibald J.M."/>
            <person name="Bhattacharya D."/>
            <person name="Yi G."/>
            <person name="Yoon H.S."/>
            <person name="Shin W."/>
        </authorList>
    </citation>
    <scope>NUCLEOTIDE SEQUENCE</scope>
    <source>
        <strain evidence="1">CNUKR</strain>
    </source>
</reference>
<name>A0A222AH72_9CRYP</name>
<dbReference type="AlphaFoldDB" id="A0A222AH72"/>
<organism evidence="1">
    <name type="scientific">Cryptomonas curvata</name>
    <dbReference type="NCBI Taxonomy" id="233186"/>
    <lineage>
        <taxon>Eukaryota</taxon>
        <taxon>Cryptophyceae</taxon>
        <taxon>Cryptomonadales</taxon>
        <taxon>Cryptomonadaceae</taxon>
        <taxon>Cryptomonas</taxon>
    </lineage>
</organism>
<geneLocation type="plastid" evidence="1"/>
<dbReference type="EMBL" id="KY856939">
    <property type="protein sequence ID" value="ASO75715.1"/>
    <property type="molecule type" value="Genomic_DNA"/>
</dbReference>
<proteinExistence type="predicted"/>
<accession>A0A222AH72</accession>
<dbReference type="RefSeq" id="YP_009420227.1">
    <property type="nucleotide sequence ID" value="NC_035720.1"/>
</dbReference>
<gene>
    <name evidence="1" type="primary">orf146</name>
</gene>
<protein>
    <submittedName>
        <fullName evidence="1">Uncharacterized protein</fullName>
    </submittedName>
</protein>
<sequence>MIDTTDLTLDSALETQLKFKILHSYEKLCYKNHGVLVIDRYNLLKIFFKVMHTISLKKVLSGKVTNRIVINYFKKFLSYSIGEHREKKKCFGVRIFVHSSYQ</sequence>
<evidence type="ECO:0000313" key="1">
    <source>
        <dbReference type="EMBL" id="ASO75715.1"/>
    </source>
</evidence>
<keyword evidence="1" id="KW-0934">Plastid</keyword>
<dbReference type="GeneID" id="33909970"/>